<evidence type="ECO:0000313" key="3">
    <source>
        <dbReference type="Proteomes" id="UP000813018"/>
    </source>
</evidence>
<dbReference type="Pfam" id="PF06739">
    <property type="entry name" value="SBBP"/>
    <property type="match status" value="3"/>
</dbReference>
<accession>A0ABS7CUL9</accession>
<dbReference type="SUPFAM" id="SSF101898">
    <property type="entry name" value="NHL repeat"/>
    <property type="match status" value="1"/>
</dbReference>
<gene>
    <name evidence="2" type="ORF">K0O23_10275</name>
</gene>
<proteinExistence type="predicted"/>
<dbReference type="Proteomes" id="UP000813018">
    <property type="component" value="Unassembled WGS sequence"/>
</dbReference>
<dbReference type="InterPro" id="IPR052918">
    <property type="entry name" value="Motility_Chemotaxis_Reg"/>
</dbReference>
<feature type="chain" id="PRO_5047448865" evidence="1">
    <location>
        <begin position="22"/>
        <end position="262"/>
    </location>
</feature>
<name>A0ABS7CUL9_9BACT</name>
<keyword evidence="1" id="KW-0732">Signal</keyword>
<dbReference type="InterPro" id="IPR011042">
    <property type="entry name" value="6-blade_b-propeller_TolB-like"/>
</dbReference>
<comment type="caution">
    <text evidence="2">The sequence shown here is derived from an EMBL/GenBank/DDBJ whole genome shotgun (WGS) entry which is preliminary data.</text>
</comment>
<sequence length="262" mass="27514">MNKLYRLLLLCLLLASVGAQAQAPDFMWAKQSVGTTRSSIEHGRSVARDATGNTYTTGSFGNYISFGSTMLTSSGTSDVSSGSTDIFIVKHDASGNTIWAQRAGGTSFDYGYGIALDASGNAYVTGSFQGTASFGNITLTSSGNNDIFVAKYDASGNVLWAQKAGGSSSDNGYGIAVDGSGNAYVTGSLQGAASFGHISLTSRGYNDAFVAKYDASGNVLWAQRYGDSVEDYGYGISVDASGNAYVTGWLFHGYSFFWKYHS</sequence>
<feature type="signal peptide" evidence="1">
    <location>
        <begin position="1"/>
        <end position="21"/>
    </location>
</feature>
<evidence type="ECO:0000256" key="1">
    <source>
        <dbReference type="SAM" id="SignalP"/>
    </source>
</evidence>
<dbReference type="PANTHER" id="PTHR35580:SF1">
    <property type="entry name" value="PHYTASE-LIKE DOMAIN-CONTAINING PROTEIN"/>
    <property type="match status" value="1"/>
</dbReference>
<evidence type="ECO:0000313" key="2">
    <source>
        <dbReference type="EMBL" id="MBW7467458.1"/>
    </source>
</evidence>
<keyword evidence="3" id="KW-1185">Reference proteome</keyword>
<reference evidence="2 3" key="1">
    <citation type="journal article" date="2016" name="Int. J. Syst. Evol. Microbiol.">
        <title>Pontibacter aydingkolensis sp. nov., isolated from soil of a salt lake.</title>
        <authorList>
            <person name="Osman G."/>
            <person name="Zhang T."/>
            <person name="Lou K."/>
            <person name="Gao Y."/>
            <person name="Chang W."/>
            <person name="Lin Q."/>
            <person name="Yang H.M."/>
            <person name="Huo X.D."/>
            <person name="Wang N."/>
        </authorList>
    </citation>
    <scope>NUCLEOTIDE SEQUENCE [LARGE SCALE GENOMIC DNA]</scope>
    <source>
        <strain evidence="2 3">KACC 19255</strain>
    </source>
</reference>
<dbReference type="RefSeq" id="WP_219877338.1">
    <property type="nucleotide sequence ID" value="NZ_JAHYXK010000007.1"/>
</dbReference>
<protein>
    <submittedName>
        <fullName evidence="2">SBBP repeat-containing protein</fullName>
    </submittedName>
</protein>
<dbReference type="EMBL" id="JAHYXK010000007">
    <property type="protein sequence ID" value="MBW7467458.1"/>
    <property type="molecule type" value="Genomic_DNA"/>
</dbReference>
<dbReference type="PANTHER" id="PTHR35580">
    <property type="entry name" value="CELL SURFACE GLYCOPROTEIN (S-LAYER PROTEIN)-LIKE PROTEIN"/>
    <property type="match status" value="1"/>
</dbReference>
<dbReference type="InterPro" id="IPR010620">
    <property type="entry name" value="SBBP_repeat"/>
</dbReference>
<dbReference type="Gene3D" id="2.120.10.30">
    <property type="entry name" value="TolB, C-terminal domain"/>
    <property type="match status" value="1"/>
</dbReference>
<organism evidence="2 3">
    <name type="scientific">Pontibacter aydingkolensis</name>
    <dbReference type="NCBI Taxonomy" id="1911536"/>
    <lineage>
        <taxon>Bacteria</taxon>
        <taxon>Pseudomonadati</taxon>
        <taxon>Bacteroidota</taxon>
        <taxon>Cytophagia</taxon>
        <taxon>Cytophagales</taxon>
        <taxon>Hymenobacteraceae</taxon>
        <taxon>Pontibacter</taxon>
    </lineage>
</organism>